<dbReference type="Proteomes" id="UP000030671">
    <property type="component" value="Unassembled WGS sequence"/>
</dbReference>
<dbReference type="AlphaFoldDB" id="W4JUL8"/>
<name>W4JUL8_HETIT</name>
<dbReference type="EMBL" id="KI925464">
    <property type="protein sequence ID" value="ETW76581.1"/>
    <property type="molecule type" value="Genomic_DNA"/>
</dbReference>
<dbReference type="RefSeq" id="XP_009551469.1">
    <property type="nucleotide sequence ID" value="XM_009553174.1"/>
</dbReference>
<protein>
    <submittedName>
        <fullName evidence="1">Uncharacterized protein</fullName>
    </submittedName>
</protein>
<organism evidence="1 2">
    <name type="scientific">Heterobasidion irregulare (strain TC 32-1)</name>
    <dbReference type="NCBI Taxonomy" id="747525"/>
    <lineage>
        <taxon>Eukaryota</taxon>
        <taxon>Fungi</taxon>
        <taxon>Dikarya</taxon>
        <taxon>Basidiomycota</taxon>
        <taxon>Agaricomycotina</taxon>
        <taxon>Agaricomycetes</taxon>
        <taxon>Russulales</taxon>
        <taxon>Bondarzewiaceae</taxon>
        <taxon>Heterobasidion</taxon>
        <taxon>Heterobasidion annosum species complex</taxon>
    </lineage>
</organism>
<keyword evidence="2" id="KW-1185">Reference proteome</keyword>
<dbReference type="HOGENOM" id="CLU_2360002_0_0_1"/>
<evidence type="ECO:0000313" key="2">
    <source>
        <dbReference type="Proteomes" id="UP000030671"/>
    </source>
</evidence>
<reference evidence="1 2" key="1">
    <citation type="journal article" date="2012" name="New Phytol.">
        <title>Insight into trade-off between wood decay and parasitism from the genome of a fungal forest pathogen.</title>
        <authorList>
            <person name="Olson A."/>
            <person name="Aerts A."/>
            <person name="Asiegbu F."/>
            <person name="Belbahri L."/>
            <person name="Bouzid O."/>
            <person name="Broberg A."/>
            <person name="Canback B."/>
            <person name="Coutinho P.M."/>
            <person name="Cullen D."/>
            <person name="Dalman K."/>
            <person name="Deflorio G."/>
            <person name="van Diepen L.T."/>
            <person name="Dunand C."/>
            <person name="Duplessis S."/>
            <person name="Durling M."/>
            <person name="Gonthier P."/>
            <person name="Grimwood J."/>
            <person name="Fossdal C.G."/>
            <person name="Hansson D."/>
            <person name="Henrissat B."/>
            <person name="Hietala A."/>
            <person name="Himmelstrand K."/>
            <person name="Hoffmeister D."/>
            <person name="Hogberg N."/>
            <person name="James T.Y."/>
            <person name="Karlsson M."/>
            <person name="Kohler A."/>
            <person name="Kues U."/>
            <person name="Lee Y.H."/>
            <person name="Lin Y.C."/>
            <person name="Lind M."/>
            <person name="Lindquist E."/>
            <person name="Lombard V."/>
            <person name="Lucas S."/>
            <person name="Lunden K."/>
            <person name="Morin E."/>
            <person name="Murat C."/>
            <person name="Park J."/>
            <person name="Raffaello T."/>
            <person name="Rouze P."/>
            <person name="Salamov A."/>
            <person name="Schmutz J."/>
            <person name="Solheim H."/>
            <person name="Stahlberg J."/>
            <person name="Velez H."/>
            <person name="de Vries R.P."/>
            <person name="Wiebenga A."/>
            <person name="Woodward S."/>
            <person name="Yakovlev I."/>
            <person name="Garbelotto M."/>
            <person name="Martin F."/>
            <person name="Grigoriev I.V."/>
            <person name="Stenlid J."/>
        </authorList>
    </citation>
    <scope>NUCLEOTIDE SEQUENCE [LARGE SCALE GENOMIC DNA]</scope>
    <source>
        <strain evidence="1 2">TC 32-1</strain>
    </source>
</reference>
<evidence type="ECO:0000313" key="1">
    <source>
        <dbReference type="EMBL" id="ETW76581.1"/>
    </source>
</evidence>
<gene>
    <name evidence="1" type="ORF">HETIRDRAFT_480729</name>
</gene>
<dbReference type="InParanoid" id="W4JUL8"/>
<dbReference type="GeneID" id="20677930"/>
<proteinExistence type="predicted"/>
<sequence>MLDATPADPHVRCVVRRAPLLLGCPAHAVSRAACGAPAFRIHYTRPAWDDVRMVRHVDPHGTWRLTIHCRGTALIGALPGRADACSIQYMRGSSAA</sequence>
<dbReference type="KEGG" id="hir:HETIRDRAFT_480729"/>
<accession>W4JUL8</accession>